<dbReference type="SUPFAM" id="SSF51182">
    <property type="entry name" value="RmlC-like cupins"/>
    <property type="match status" value="1"/>
</dbReference>
<dbReference type="GO" id="GO:0004848">
    <property type="term" value="F:ureidoglycolate hydrolase activity"/>
    <property type="evidence" value="ECO:0007669"/>
    <property type="project" value="InterPro"/>
</dbReference>
<evidence type="ECO:0000256" key="1">
    <source>
        <dbReference type="ARBA" id="ARBA00011738"/>
    </source>
</evidence>
<dbReference type="GO" id="GO:0000256">
    <property type="term" value="P:allantoin catabolic process"/>
    <property type="evidence" value="ECO:0007669"/>
    <property type="project" value="InterPro"/>
</dbReference>
<evidence type="ECO:0000313" key="7">
    <source>
        <dbReference type="Proteomes" id="UP001230188"/>
    </source>
</evidence>
<dbReference type="PANTHER" id="PTHR35721:SF1">
    <property type="entry name" value="UREIDOGLYCOLATE HYDROLASE"/>
    <property type="match status" value="1"/>
</dbReference>
<dbReference type="InterPro" id="IPR024060">
    <property type="entry name" value="Ureidoglycolate_lyase_dom_sf"/>
</dbReference>
<evidence type="ECO:0000313" key="6">
    <source>
        <dbReference type="EMBL" id="KAJ8613907.1"/>
    </source>
</evidence>
<dbReference type="GO" id="GO:0050385">
    <property type="term" value="F:ureidoglycolate lyase activity"/>
    <property type="evidence" value="ECO:0007669"/>
    <property type="project" value="UniProtKB-EC"/>
</dbReference>
<keyword evidence="3" id="KW-0456">Lyase</keyword>
<organism evidence="6 7">
    <name type="scientific">Chrysophaeum taylorii</name>
    <dbReference type="NCBI Taxonomy" id="2483200"/>
    <lineage>
        <taxon>Eukaryota</taxon>
        <taxon>Sar</taxon>
        <taxon>Stramenopiles</taxon>
        <taxon>Ochrophyta</taxon>
        <taxon>Pelagophyceae</taxon>
        <taxon>Pelagomonadales</taxon>
        <taxon>Pelagomonadaceae</taxon>
        <taxon>Chrysophaeum</taxon>
    </lineage>
</organism>
<dbReference type="InterPro" id="IPR007247">
    <property type="entry name" value="Ureidogly_lyase"/>
</dbReference>
<name>A0AAD7UPM2_9STRA</name>
<dbReference type="Gene3D" id="2.60.120.480">
    <property type="entry name" value="Ureidoglycolate hydrolase"/>
    <property type="match status" value="1"/>
</dbReference>
<sequence length="441" mass="50326">MRSVGVEVRNWSARTMDGEVLYHLRDVVESGEAPTPALVARRDVFCANARSTTTSTARASRRSWKIRWMRPRRELSAGEWIAADLLIAADGRYSTVSDFRLVATGEPPMKEPLWRVYNNNNNNNRLAEGWVRVGLVRLGDGTVGMLGNVRTEDVENNSKPDAIGEFVMDLLRTHGDAAHWSRERETDACYEALGGKSPGANLCLEDAAVFGALYHNNSLHRYAALRTPRRNFIREMSRKRARRSCFPSEFDAEMSNWRSPSWRRRYLQRLWNASGLVLRAKRATEHNFKPFGELATKVPHGAGAGPELDLARGTPRLYLTKLEGPRPLEINRITRHIRVTQCLGAVGDEDFYSVVRAPADRPALDDLVAFRIPPRHFVKLHKGTWHAGPLWKGDAAFRTFFNLEHHADTNVVDHDSRDRLPPPRRRRRRRRRRRDGPPLPL</sequence>
<accession>A0AAD7UPM2</accession>
<evidence type="ECO:0000256" key="2">
    <source>
        <dbReference type="ARBA" id="ARBA00022631"/>
    </source>
</evidence>
<dbReference type="AlphaFoldDB" id="A0AAD7UPM2"/>
<keyword evidence="2" id="KW-0659">Purine metabolism</keyword>
<dbReference type="PANTHER" id="PTHR35721">
    <property type="entry name" value="UREIDOGLYCOLATE HYDROLASE"/>
    <property type="match status" value="1"/>
</dbReference>
<dbReference type="InterPro" id="IPR011051">
    <property type="entry name" value="RmlC_Cupin_sf"/>
</dbReference>
<reference evidence="6" key="1">
    <citation type="submission" date="2023-01" db="EMBL/GenBank/DDBJ databases">
        <title>Metagenome sequencing of chrysophaentin producing Chrysophaeum taylorii.</title>
        <authorList>
            <person name="Davison J."/>
            <person name="Bewley C."/>
        </authorList>
    </citation>
    <scope>NUCLEOTIDE SEQUENCE</scope>
    <source>
        <strain evidence="6">NIES-1699</strain>
    </source>
</reference>
<dbReference type="InterPro" id="IPR036188">
    <property type="entry name" value="FAD/NAD-bd_sf"/>
</dbReference>
<dbReference type="SUPFAM" id="SSF51905">
    <property type="entry name" value="FAD/NAD(P)-binding domain"/>
    <property type="match status" value="1"/>
</dbReference>
<dbReference type="Pfam" id="PF04115">
    <property type="entry name" value="Ureidogly_lyase"/>
    <property type="match status" value="1"/>
</dbReference>
<dbReference type="Proteomes" id="UP001230188">
    <property type="component" value="Unassembled WGS sequence"/>
</dbReference>
<comment type="caution">
    <text evidence="6">The sequence shown here is derived from an EMBL/GenBank/DDBJ whole genome shotgun (WGS) entry which is preliminary data.</text>
</comment>
<evidence type="ECO:0000256" key="4">
    <source>
        <dbReference type="ARBA" id="ARBA00047684"/>
    </source>
</evidence>
<feature type="compositionally biased region" description="Basic residues" evidence="5">
    <location>
        <begin position="422"/>
        <end position="434"/>
    </location>
</feature>
<evidence type="ECO:0000256" key="3">
    <source>
        <dbReference type="ARBA" id="ARBA00023239"/>
    </source>
</evidence>
<dbReference type="EMBL" id="JAQMWT010000016">
    <property type="protein sequence ID" value="KAJ8613907.1"/>
    <property type="molecule type" value="Genomic_DNA"/>
</dbReference>
<gene>
    <name evidence="6" type="ORF">CTAYLR_009581</name>
</gene>
<feature type="compositionally biased region" description="Basic and acidic residues" evidence="5">
    <location>
        <begin position="412"/>
        <end position="421"/>
    </location>
</feature>
<comment type="catalytic activity">
    <reaction evidence="4">
        <text>(S)-ureidoglycolate = urea + glyoxylate</text>
        <dbReference type="Rhea" id="RHEA:11304"/>
        <dbReference type="ChEBI" id="CHEBI:16199"/>
        <dbReference type="ChEBI" id="CHEBI:36655"/>
        <dbReference type="ChEBI" id="CHEBI:57296"/>
        <dbReference type="EC" id="4.3.2.3"/>
    </reaction>
</comment>
<protein>
    <submittedName>
        <fullName evidence="6">Uncharacterized protein</fullName>
    </submittedName>
</protein>
<comment type="subunit">
    <text evidence="1">Homodimer.</text>
</comment>
<proteinExistence type="predicted"/>
<dbReference type="GO" id="GO:0006144">
    <property type="term" value="P:purine nucleobase metabolic process"/>
    <property type="evidence" value="ECO:0007669"/>
    <property type="project" value="UniProtKB-KW"/>
</dbReference>
<evidence type="ECO:0000256" key="5">
    <source>
        <dbReference type="SAM" id="MobiDB-lite"/>
    </source>
</evidence>
<feature type="region of interest" description="Disordered" evidence="5">
    <location>
        <begin position="412"/>
        <end position="441"/>
    </location>
</feature>
<keyword evidence="7" id="KW-1185">Reference proteome</keyword>